<evidence type="ECO:0000313" key="2">
    <source>
        <dbReference type="Proteomes" id="UP000504627"/>
    </source>
</evidence>
<feature type="compositionally biased region" description="Low complexity" evidence="1">
    <location>
        <begin position="71"/>
        <end position="84"/>
    </location>
</feature>
<evidence type="ECO:0000256" key="1">
    <source>
        <dbReference type="SAM" id="MobiDB-lite"/>
    </source>
</evidence>
<proteinExistence type="predicted"/>
<dbReference type="GeneID" id="120322657"/>
<dbReference type="Proteomes" id="UP000504627">
    <property type="component" value="Unplaced"/>
</dbReference>
<feature type="region of interest" description="Disordered" evidence="1">
    <location>
        <begin position="50"/>
        <end position="93"/>
    </location>
</feature>
<gene>
    <name evidence="3" type="primary">LOC120322657</name>
</gene>
<dbReference type="InParanoid" id="A0A7R5K4L0"/>
<accession>A0A7R5K4L0</accession>
<evidence type="ECO:0000313" key="3">
    <source>
        <dbReference type="RefSeq" id="XP_039234470.1"/>
    </source>
</evidence>
<organism evidence="2 3">
    <name type="scientific">Pipra filicauda</name>
    <name type="common">Wire-tailed manakin</name>
    <dbReference type="NCBI Taxonomy" id="649802"/>
    <lineage>
        <taxon>Eukaryota</taxon>
        <taxon>Metazoa</taxon>
        <taxon>Chordata</taxon>
        <taxon>Craniata</taxon>
        <taxon>Vertebrata</taxon>
        <taxon>Euteleostomi</taxon>
        <taxon>Archelosauria</taxon>
        <taxon>Archosauria</taxon>
        <taxon>Dinosauria</taxon>
        <taxon>Saurischia</taxon>
        <taxon>Theropoda</taxon>
        <taxon>Coelurosauria</taxon>
        <taxon>Aves</taxon>
        <taxon>Neognathae</taxon>
        <taxon>Neoaves</taxon>
        <taxon>Telluraves</taxon>
        <taxon>Australaves</taxon>
        <taxon>Passeriformes</taxon>
        <taxon>Pipridae</taxon>
        <taxon>Pipra</taxon>
    </lineage>
</organism>
<feature type="region of interest" description="Disordered" evidence="1">
    <location>
        <begin position="197"/>
        <end position="220"/>
    </location>
</feature>
<dbReference type="RefSeq" id="XP_039234470.1">
    <property type="nucleotide sequence ID" value="XM_039378536.1"/>
</dbReference>
<sequence length="220" mass="21816">MLAPGSVLAQSQRFLLFLTPNPTFLGLPIPSSWSPGVSPHHLLSFPAKAKAQPKLGGTGPSPTGVQGGQTGPSSTLGSSGTRPGQAELAPTGKCPAMAPSQGLSSRLCPQCLAFPPALVSPTCLGAAIPKSPAQPGGQPGLEGVGTPVSPQPHKANPNQAFALLLQPIQAGGVQCGEAGGIGGPPISGQGGGGCVGGGMDVHRVKRSEPPVADQVELMRQ</sequence>
<protein>
    <submittedName>
        <fullName evidence="3">Translation initiation factor IF-2-like</fullName>
    </submittedName>
</protein>
<dbReference type="AlphaFoldDB" id="A0A7R5K4L0"/>
<keyword evidence="2" id="KW-1185">Reference proteome</keyword>
<reference evidence="3" key="1">
    <citation type="submission" date="2025-08" db="UniProtKB">
        <authorList>
            <consortium name="RefSeq"/>
        </authorList>
    </citation>
    <scope>IDENTIFICATION</scope>
    <source>
        <tissue evidence="3">Muscle</tissue>
    </source>
</reference>
<name>A0A7R5K4L0_9PASS</name>